<organism evidence="1 2">
    <name type="scientific">Vitis rotundifolia</name>
    <name type="common">Muscadine grape</name>
    <dbReference type="NCBI Taxonomy" id="103349"/>
    <lineage>
        <taxon>Eukaryota</taxon>
        <taxon>Viridiplantae</taxon>
        <taxon>Streptophyta</taxon>
        <taxon>Embryophyta</taxon>
        <taxon>Tracheophyta</taxon>
        <taxon>Spermatophyta</taxon>
        <taxon>Magnoliopsida</taxon>
        <taxon>eudicotyledons</taxon>
        <taxon>Gunneridae</taxon>
        <taxon>Pentapetalae</taxon>
        <taxon>rosids</taxon>
        <taxon>Vitales</taxon>
        <taxon>Vitaceae</taxon>
        <taxon>Viteae</taxon>
        <taxon>Vitis</taxon>
    </lineage>
</organism>
<gene>
    <name evidence="1" type="ORF">PVL29_014668</name>
</gene>
<evidence type="ECO:0000313" key="1">
    <source>
        <dbReference type="EMBL" id="KAJ9689132.1"/>
    </source>
</evidence>
<comment type="caution">
    <text evidence="1">The sequence shown here is derived from an EMBL/GenBank/DDBJ whole genome shotgun (WGS) entry which is preliminary data.</text>
</comment>
<reference evidence="1 2" key="1">
    <citation type="journal article" date="2023" name="BMC Biotechnol.">
        <title>Vitis rotundifolia cv Carlos genome sequencing.</title>
        <authorList>
            <person name="Huff M."/>
            <person name="Hulse-Kemp A."/>
            <person name="Scheffler B."/>
            <person name="Youngblood R."/>
            <person name="Simpson S."/>
            <person name="Babiker E."/>
            <person name="Staton M."/>
        </authorList>
    </citation>
    <scope>NUCLEOTIDE SEQUENCE [LARGE SCALE GENOMIC DNA]</scope>
    <source>
        <tissue evidence="1">Leaf</tissue>
    </source>
</reference>
<dbReference type="AlphaFoldDB" id="A0AA38ZHR1"/>
<sequence length="138" mass="15839">MEKRVASGSGVQNKRPMKKNKKKWLKKVLDYLKSDSYMFAPLIFHPTNSAAASGVEMTKPIKEDNRTLLEKVEEYLKSDNYMYAPLIITQPMHVPAARAIESPQTGQEALRSKNWRKAMDKEMLACRSKVQSYDTWGL</sequence>
<evidence type="ECO:0000313" key="2">
    <source>
        <dbReference type="Proteomes" id="UP001168098"/>
    </source>
</evidence>
<dbReference type="EMBL" id="JARBHA010000011">
    <property type="protein sequence ID" value="KAJ9689132.1"/>
    <property type="molecule type" value="Genomic_DNA"/>
</dbReference>
<keyword evidence="2" id="KW-1185">Reference proteome</keyword>
<proteinExistence type="predicted"/>
<accession>A0AA38ZHR1</accession>
<name>A0AA38ZHR1_VITRO</name>
<dbReference type="PANTHER" id="PTHR36811:SF2">
    <property type="entry name" value="OS08G0444440 PROTEIN"/>
    <property type="match status" value="1"/>
</dbReference>
<dbReference type="Proteomes" id="UP001168098">
    <property type="component" value="Unassembled WGS sequence"/>
</dbReference>
<protein>
    <submittedName>
        <fullName evidence="1">Uncharacterized protein</fullName>
    </submittedName>
</protein>
<dbReference type="PANTHER" id="PTHR36811">
    <property type="entry name" value="OS08G0444440 PROTEIN"/>
    <property type="match status" value="1"/>
</dbReference>